<protein>
    <submittedName>
        <fullName evidence="1">Uncharacterized protein</fullName>
    </submittedName>
</protein>
<dbReference type="AlphaFoldDB" id="A0A4Y2LYW1"/>
<organism evidence="1 2">
    <name type="scientific">Araneus ventricosus</name>
    <name type="common">Orbweaver spider</name>
    <name type="synonym">Epeira ventricosa</name>
    <dbReference type="NCBI Taxonomy" id="182803"/>
    <lineage>
        <taxon>Eukaryota</taxon>
        <taxon>Metazoa</taxon>
        <taxon>Ecdysozoa</taxon>
        <taxon>Arthropoda</taxon>
        <taxon>Chelicerata</taxon>
        <taxon>Arachnida</taxon>
        <taxon>Araneae</taxon>
        <taxon>Araneomorphae</taxon>
        <taxon>Entelegynae</taxon>
        <taxon>Araneoidea</taxon>
        <taxon>Araneidae</taxon>
        <taxon>Araneus</taxon>
    </lineage>
</organism>
<accession>A0A4Y2LYW1</accession>
<gene>
    <name evidence="1" type="ORF">AVEN_72863_1</name>
</gene>
<sequence>MWLGPETLKLIICLWHVMFQERGEEGRGGRHELCSSMNNAGYSGSSDLRRSSWLVIKLR</sequence>
<evidence type="ECO:0000313" key="2">
    <source>
        <dbReference type="Proteomes" id="UP000499080"/>
    </source>
</evidence>
<dbReference type="Proteomes" id="UP000499080">
    <property type="component" value="Unassembled WGS sequence"/>
</dbReference>
<name>A0A4Y2LYW1_ARAVE</name>
<feature type="non-terminal residue" evidence="1">
    <location>
        <position position="59"/>
    </location>
</feature>
<reference evidence="1 2" key="1">
    <citation type="journal article" date="2019" name="Sci. Rep.">
        <title>Orb-weaving spider Araneus ventricosus genome elucidates the spidroin gene catalogue.</title>
        <authorList>
            <person name="Kono N."/>
            <person name="Nakamura H."/>
            <person name="Ohtoshi R."/>
            <person name="Moran D.A.P."/>
            <person name="Shinohara A."/>
            <person name="Yoshida Y."/>
            <person name="Fujiwara M."/>
            <person name="Mori M."/>
            <person name="Tomita M."/>
            <person name="Arakawa K."/>
        </authorList>
    </citation>
    <scope>NUCLEOTIDE SEQUENCE [LARGE SCALE GENOMIC DNA]</scope>
</reference>
<keyword evidence="2" id="KW-1185">Reference proteome</keyword>
<evidence type="ECO:0000313" key="1">
    <source>
        <dbReference type="EMBL" id="GBN19313.1"/>
    </source>
</evidence>
<proteinExistence type="predicted"/>
<dbReference type="EMBL" id="BGPR01201569">
    <property type="protein sequence ID" value="GBN19313.1"/>
    <property type="molecule type" value="Genomic_DNA"/>
</dbReference>
<comment type="caution">
    <text evidence="1">The sequence shown here is derived from an EMBL/GenBank/DDBJ whole genome shotgun (WGS) entry which is preliminary data.</text>
</comment>